<dbReference type="EMBL" id="LR796659">
    <property type="protein sequence ID" value="CAB4157429.1"/>
    <property type="molecule type" value="Genomic_DNA"/>
</dbReference>
<reference evidence="1" key="1">
    <citation type="submission" date="2020-04" db="EMBL/GenBank/DDBJ databases">
        <authorList>
            <person name="Chiriac C."/>
            <person name="Salcher M."/>
            <person name="Ghai R."/>
            <person name="Kavagutti S V."/>
        </authorList>
    </citation>
    <scope>NUCLEOTIDE SEQUENCE</scope>
</reference>
<organism evidence="1">
    <name type="scientific">uncultured Caudovirales phage</name>
    <dbReference type="NCBI Taxonomy" id="2100421"/>
    <lineage>
        <taxon>Viruses</taxon>
        <taxon>Duplodnaviria</taxon>
        <taxon>Heunggongvirae</taxon>
        <taxon>Uroviricota</taxon>
        <taxon>Caudoviricetes</taxon>
        <taxon>Peduoviridae</taxon>
        <taxon>Maltschvirus</taxon>
        <taxon>Maltschvirus maltsch</taxon>
    </lineage>
</organism>
<sequence length="37" mass="4290">MSPIPTETMRSPTAWIIDEIKNSPKRKTLGLEVQHHF</sequence>
<gene>
    <name evidence="1" type="ORF">UFOVP688_23</name>
</gene>
<proteinExistence type="predicted"/>
<accession>A0A6J5NE56</accession>
<protein>
    <submittedName>
        <fullName evidence="1">Uncharacterized protein</fullName>
    </submittedName>
</protein>
<evidence type="ECO:0000313" key="1">
    <source>
        <dbReference type="EMBL" id="CAB4157429.1"/>
    </source>
</evidence>
<name>A0A6J5NE56_9CAUD</name>